<name>A0A9P0MBY5_ACAOB</name>
<reference evidence="1" key="1">
    <citation type="submission" date="2022-03" db="EMBL/GenBank/DDBJ databases">
        <authorList>
            <person name="Sayadi A."/>
        </authorList>
    </citation>
    <scope>NUCLEOTIDE SEQUENCE</scope>
</reference>
<protein>
    <submittedName>
        <fullName evidence="1">Uncharacterized protein</fullName>
    </submittedName>
</protein>
<evidence type="ECO:0000313" key="2">
    <source>
        <dbReference type="Proteomes" id="UP001152888"/>
    </source>
</evidence>
<proteinExistence type="predicted"/>
<comment type="caution">
    <text evidence="1">The sequence shown here is derived from an EMBL/GenBank/DDBJ whole genome shotgun (WGS) entry which is preliminary data.</text>
</comment>
<dbReference type="Proteomes" id="UP001152888">
    <property type="component" value="Unassembled WGS sequence"/>
</dbReference>
<keyword evidence="2" id="KW-1185">Reference proteome</keyword>
<evidence type="ECO:0000313" key="1">
    <source>
        <dbReference type="EMBL" id="CAH2009552.1"/>
    </source>
</evidence>
<sequence>MEEKLFDQIWDFSSVEKIPYDLFLSYSAIYRFIPFNEEEMPMAAVKLFNLNLHSKNYIGKLN</sequence>
<dbReference type="AlphaFoldDB" id="A0A9P0MBY5"/>
<organism evidence="1 2">
    <name type="scientific">Acanthoscelides obtectus</name>
    <name type="common">Bean weevil</name>
    <name type="synonym">Bruchus obtectus</name>
    <dbReference type="NCBI Taxonomy" id="200917"/>
    <lineage>
        <taxon>Eukaryota</taxon>
        <taxon>Metazoa</taxon>
        <taxon>Ecdysozoa</taxon>
        <taxon>Arthropoda</taxon>
        <taxon>Hexapoda</taxon>
        <taxon>Insecta</taxon>
        <taxon>Pterygota</taxon>
        <taxon>Neoptera</taxon>
        <taxon>Endopterygota</taxon>
        <taxon>Coleoptera</taxon>
        <taxon>Polyphaga</taxon>
        <taxon>Cucujiformia</taxon>
        <taxon>Chrysomeloidea</taxon>
        <taxon>Chrysomelidae</taxon>
        <taxon>Bruchinae</taxon>
        <taxon>Bruchini</taxon>
        <taxon>Acanthoscelides</taxon>
    </lineage>
</organism>
<gene>
    <name evidence="1" type="ORF">ACAOBT_LOCUS30935</name>
</gene>
<accession>A0A9P0MBY5</accession>
<dbReference type="EMBL" id="CAKOFQ010007891">
    <property type="protein sequence ID" value="CAH2009552.1"/>
    <property type="molecule type" value="Genomic_DNA"/>
</dbReference>